<reference evidence="1 2" key="1">
    <citation type="journal article" date="2021" name="Elife">
        <title>Chloroplast acquisition without the gene transfer in kleptoplastic sea slugs, Plakobranchus ocellatus.</title>
        <authorList>
            <person name="Maeda T."/>
            <person name="Takahashi S."/>
            <person name="Yoshida T."/>
            <person name="Shimamura S."/>
            <person name="Takaki Y."/>
            <person name="Nagai Y."/>
            <person name="Toyoda A."/>
            <person name="Suzuki Y."/>
            <person name="Arimoto A."/>
            <person name="Ishii H."/>
            <person name="Satoh N."/>
            <person name="Nishiyama T."/>
            <person name="Hasebe M."/>
            <person name="Maruyama T."/>
            <person name="Minagawa J."/>
            <person name="Obokata J."/>
            <person name="Shigenobu S."/>
        </authorList>
    </citation>
    <scope>NUCLEOTIDE SEQUENCE [LARGE SCALE GENOMIC DNA]</scope>
</reference>
<feature type="non-terminal residue" evidence="1">
    <location>
        <position position="1"/>
    </location>
</feature>
<keyword evidence="2" id="KW-1185">Reference proteome</keyword>
<comment type="caution">
    <text evidence="1">The sequence shown here is derived from an EMBL/GenBank/DDBJ whole genome shotgun (WGS) entry which is preliminary data.</text>
</comment>
<evidence type="ECO:0000313" key="1">
    <source>
        <dbReference type="EMBL" id="GFN92065.1"/>
    </source>
</evidence>
<dbReference type="EMBL" id="BLXT01002217">
    <property type="protein sequence ID" value="GFN92065.1"/>
    <property type="molecule type" value="Genomic_DNA"/>
</dbReference>
<dbReference type="AlphaFoldDB" id="A0AAV3ZBM8"/>
<evidence type="ECO:0000313" key="2">
    <source>
        <dbReference type="Proteomes" id="UP000735302"/>
    </source>
</evidence>
<accession>A0AAV3ZBM8</accession>
<organism evidence="1 2">
    <name type="scientific">Plakobranchus ocellatus</name>
    <dbReference type="NCBI Taxonomy" id="259542"/>
    <lineage>
        <taxon>Eukaryota</taxon>
        <taxon>Metazoa</taxon>
        <taxon>Spiralia</taxon>
        <taxon>Lophotrochozoa</taxon>
        <taxon>Mollusca</taxon>
        <taxon>Gastropoda</taxon>
        <taxon>Heterobranchia</taxon>
        <taxon>Euthyneura</taxon>
        <taxon>Panpulmonata</taxon>
        <taxon>Sacoglossa</taxon>
        <taxon>Placobranchoidea</taxon>
        <taxon>Plakobranchidae</taxon>
        <taxon>Plakobranchus</taxon>
    </lineage>
</organism>
<gene>
    <name evidence="1" type="ORF">PoB_001857100</name>
</gene>
<protein>
    <submittedName>
        <fullName evidence="1">Uncharacterized protein</fullName>
    </submittedName>
</protein>
<dbReference type="Proteomes" id="UP000735302">
    <property type="component" value="Unassembled WGS sequence"/>
</dbReference>
<name>A0AAV3ZBM8_9GAST</name>
<sequence length="68" mass="7215">LGRKVCLQTVFAVMGIGVVLAGIFKTFEESRGGSVGSRLDHWNLRISGVSGHTISAGDCQERTAPDII</sequence>
<proteinExistence type="predicted"/>